<evidence type="ECO:0000313" key="2">
    <source>
        <dbReference type="Proteomes" id="UP000589373"/>
    </source>
</evidence>
<sequence>MAGYLAMRIAAGKLDYTAVIARYPQFKADIDTILINDGFQELIVEA</sequence>
<comment type="caution">
    <text evidence="1">The sequence shown here is derived from an EMBL/GenBank/DDBJ whole genome shotgun (WGS) entry which is preliminary data.</text>
</comment>
<proteinExistence type="predicted"/>
<reference evidence="1 2" key="1">
    <citation type="journal article" date="2020" name="Biotechnol. Biofuels">
        <title>New insights from the biogas microbiome by comprehensive genome-resolved metagenomics of nearly 1600 species originating from multiple anaerobic digesters.</title>
        <authorList>
            <person name="Campanaro S."/>
            <person name="Treu L."/>
            <person name="Rodriguez-R L.M."/>
            <person name="Kovalovszki A."/>
            <person name="Ziels R.M."/>
            <person name="Maus I."/>
            <person name="Zhu X."/>
            <person name="Kougias P.G."/>
            <person name="Basile A."/>
            <person name="Luo G."/>
            <person name="Schluter A."/>
            <person name="Konstantinidis K.T."/>
            <person name="Angelidaki I."/>
        </authorList>
    </citation>
    <scope>NUCLEOTIDE SEQUENCE [LARGE SCALE GENOMIC DNA]</scope>
    <source>
        <strain evidence="1">AS07pgkLD_105</strain>
    </source>
</reference>
<dbReference type="AlphaFoldDB" id="A0A847D4H2"/>
<name>A0A847D4H2_9LACT</name>
<dbReference type="Proteomes" id="UP000589373">
    <property type="component" value="Unassembled WGS sequence"/>
</dbReference>
<accession>A0A847D4H2</accession>
<dbReference type="EMBL" id="JAAZCD010000112">
    <property type="protein sequence ID" value="NLD31548.1"/>
    <property type="molecule type" value="Genomic_DNA"/>
</dbReference>
<organism evidence="1 2">
    <name type="scientific">Trichococcus flocculiformis</name>
    <dbReference type="NCBI Taxonomy" id="82803"/>
    <lineage>
        <taxon>Bacteria</taxon>
        <taxon>Bacillati</taxon>
        <taxon>Bacillota</taxon>
        <taxon>Bacilli</taxon>
        <taxon>Lactobacillales</taxon>
        <taxon>Carnobacteriaceae</taxon>
        <taxon>Trichococcus</taxon>
    </lineage>
</organism>
<protein>
    <submittedName>
        <fullName evidence="1">Uncharacterized protein</fullName>
    </submittedName>
</protein>
<gene>
    <name evidence="1" type="ORF">GX662_04730</name>
</gene>
<evidence type="ECO:0000313" key="1">
    <source>
        <dbReference type="EMBL" id="NLD31548.1"/>
    </source>
</evidence>
<dbReference type="RefSeq" id="WP_276645191.1">
    <property type="nucleotide sequence ID" value="NZ_JAAZCD010000112.1"/>
</dbReference>